<comment type="caution">
    <text evidence="2">The sequence shown here is derived from an EMBL/GenBank/DDBJ whole genome shotgun (WGS) entry which is preliminary data.</text>
</comment>
<evidence type="ECO:0000259" key="1">
    <source>
        <dbReference type="Pfam" id="PF00176"/>
    </source>
</evidence>
<dbReference type="SUPFAM" id="SSF52540">
    <property type="entry name" value="P-loop containing nucleoside triphosphate hydrolases"/>
    <property type="match status" value="1"/>
</dbReference>
<dbReference type="GO" id="GO:0005524">
    <property type="term" value="F:ATP binding"/>
    <property type="evidence" value="ECO:0007669"/>
    <property type="project" value="InterPro"/>
</dbReference>
<sequence length="239" mass="27607">MTEHTVNARWENREGILSLSGVDGSTYVPSALEIFQAEFREKYRIKNYVIYKPSDEIEEISFSSFPLKLSAKISINQDESDSVFFLAIFGENDSQKIKIENPLTRKIDYSIIDRVWYPYERGSLEEIHRIFKENSIPEGGELTLKQYFILRKNPSDIIPFLLQDDINKIHSVLKPVQTPSSFVGQLYPYQDDGFKWLMMINREEIGCILADEMGLGKTIQVICLIANNIEENKRPSLVV</sequence>
<feature type="domain" description="SNF2 N-terminal" evidence="1">
    <location>
        <begin position="189"/>
        <end position="236"/>
    </location>
</feature>
<proteinExistence type="predicted"/>
<dbReference type="Pfam" id="PF00176">
    <property type="entry name" value="SNF2-rel_dom"/>
    <property type="match status" value="1"/>
</dbReference>
<dbReference type="InterPro" id="IPR000330">
    <property type="entry name" value="SNF2_N"/>
</dbReference>
<dbReference type="InterPro" id="IPR038718">
    <property type="entry name" value="SNF2-like_sf"/>
</dbReference>
<accession>X1J3I1</accession>
<name>X1J3I1_9ZZZZ</name>
<dbReference type="PANTHER" id="PTHR10799">
    <property type="entry name" value="SNF2/RAD54 HELICASE FAMILY"/>
    <property type="match status" value="1"/>
</dbReference>
<dbReference type="EMBL" id="BARU01036200">
    <property type="protein sequence ID" value="GAH88512.1"/>
    <property type="molecule type" value="Genomic_DNA"/>
</dbReference>
<feature type="non-terminal residue" evidence="2">
    <location>
        <position position="239"/>
    </location>
</feature>
<gene>
    <name evidence="2" type="ORF">S03H2_56571</name>
</gene>
<organism evidence="2">
    <name type="scientific">marine sediment metagenome</name>
    <dbReference type="NCBI Taxonomy" id="412755"/>
    <lineage>
        <taxon>unclassified sequences</taxon>
        <taxon>metagenomes</taxon>
        <taxon>ecological metagenomes</taxon>
    </lineage>
</organism>
<reference evidence="2" key="1">
    <citation type="journal article" date="2014" name="Front. Microbiol.">
        <title>High frequency of phylogenetically diverse reductive dehalogenase-homologous genes in deep subseafloor sedimentary metagenomes.</title>
        <authorList>
            <person name="Kawai M."/>
            <person name="Futagami T."/>
            <person name="Toyoda A."/>
            <person name="Takaki Y."/>
            <person name="Nishi S."/>
            <person name="Hori S."/>
            <person name="Arai W."/>
            <person name="Tsubouchi T."/>
            <person name="Morono Y."/>
            <person name="Uchiyama I."/>
            <person name="Ito T."/>
            <person name="Fujiyama A."/>
            <person name="Inagaki F."/>
            <person name="Takami H."/>
        </authorList>
    </citation>
    <scope>NUCLEOTIDE SEQUENCE</scope>
    <source>
        <strain evidence="2">Expedition CK06-06</strain>
    </source>
</reference>
<protein>
    <recommendedName>
        <fullName evidence="1">SNF2 N-terminal domain-containing protein</fullName>
    </recommendedName>
</protein>
<dbReference type="AlphaFoldDB" id="X1J3I1"/>
<dbReference type="InterPro" id="IPR027417">
    <property type="entry name" value="P-loop_NTPase"/>
</dbReference>
<dbReference type="Gene3D" id="3.40.50.10810">
    <property type="entry name" value="Tandem AAA-ATPase domain"/>
    <property type="match status" value="1"/>
</dbReference>
<evidence type="ECO:0000313" key="2">
    <source>
        <dbReference type="EMBL" id="GAH88512.1"/>
    </source>
</evidence>